<feature type="region of interest" description="Disordered" evidence="1">
    <location>
        <begin position="955"/>
        <end position="984"/>
    </location>
</feature>
<dbReference type="RefSeq" id="XP_028544886.1">
    <property type="nucleotide sequence ID" value="XM_028689085.1"/>
</dbReference>
<feature type="compositionally biased region" description="Basic and acidic residues" evidence="1">
    <location>
        <begin position="1348"/>
        <end position="1357"/>
    </location>
</feature>
<sequence length="1992" mass="232045">MNYKNNSNDTLNSKKSGGKPKSLLNNYESLNISKNSSAEEIAEKYLRSKLSLDFKNVSKPSYNTNGTSNNDFYENKNVINKSNYNKFPNDKLNCMNNANNNYSMHERKGHLNYDNNINDVSIFSHAIKTNSSSSNVHLKYGNCQNDEKRMYTNLILNSNNMTNFASSTNSTSVTDFKHFVKIKEDKKGNYCVKNGFSNYDQGNINQVHIEDRDRGIDMTSIDELLNKYDSINDLGGKNSSIRYGGNPKQLHHRYSTNNKTLLHQQNGRDNSLSRAKFRTSIVSKTEVTHSSSNNNDGHQYNMEDSNKFYYNSRMSKHFGDNTQCNSKKKNLIQRNKDYVHYLSNRNSMLKNELSIRKDLRKKPSVLTKLENTNLKCKMKMDGYRNSALFNSSFYRDQQNKYNNETELISSINIFNNNSVNISKNENSYIRNFQSENQELSGRNHESGNYFTINRSSNADNTGCSVFDSSFLKSTYSDSSKIIDSPLNYAQEGGHANGADNNLHSIRHNDNNIVNDDVSNNVNNVSNNVNNVSNNVNNVHDNTNLGASLNANLSEISISQMKKKPNIEPLTNNAHISNYHLNKGTSLNYSDLRNKPEIYNTMYNESNADKMRLRDGVSNEEESKMNNPYTSTLEREYARNLLQNERMGEDGMGWMNTYLKNQKMDITRLSTTRGKDSEEYKNAEGKYYDLVNKSIYQKKHMPRGNNLSLQGENISVRNGYNNSRNSNSMGIVKCQGREEEKILGYTQKSIEKDGEIMINKENGMKNFPLPPLYFSENKLSNIFKNKIENNNLLSNNINMDGKDKRKGSSQNCSSKRSEQKKPTKWYMMNSNVNIGECDSNVMQKEKNNQNELNSINNYEDYCKYITESINGIPITIKNMNILLALALYFLNFTINNNSIGNEISDKVLIKLMNKFLYCLNLKTCLLKENKNEKNYESNKYYYIQIRHNDENVELEKQKEGEEIKEGDSDCAASKNNISHSPPDAQNKKINTLSENTNPVNFFTFYNKRIVLKKSNQTDSVEMNIVEGLPPNKSHYGNDNNYKKKCFYLDENMKIITLVDIYKIAWCLCVLKKNMKYIDLLRILYKEVEHMNVSKELIFCVSYIFKYCNIIEFEECKTYLNKNIMISLEDNNNENLCMYLHLLHVCSIHDRNFLNNSHKKNIDQIVTYFYDKIENLNLYVCTNILCVLANLNVKNNDYPYFFNKMLNYFRSNIKKLNKSVILVNVLWSLCIIEVLCSEFLKDLSEYIINILHIIPLSEFITISCSFSCQKVIIIKSYFENVKKTKEEHLSGNAVSNTTEYEYKKYESVASEYYENRKMFPYYFYRRPMCHSLIFKILAYNFLHYEQKQGGRSSKMDRDQTQFYTSPPPDDHKNHNDNSHFPENDNLKRKSCRSLSVENNKGSTSNWKDTNVHNSRFNSSNIYRNVKGTDINSANIGDMNENGLSKNVPFETRKQWDNAKVDLRMNAQKNKYPKKYNEKRKIKEYYNLHERNNNYEFSLNSCERILFANLIEDCCNNFESLNCVHLIELLFTLCILNLDRTKIVKLVEKKIDYNIFKEIYENVVLKKKKHIHKNYTEEEIKNERNDLIILNYIYNKYVQENYLSLKNDTDVGFFLIADNIHFSKYINDDSFLKAIKANKGVEKIGTSAFYKLRNILNAATTTSKEKEFHTRENPKDSRSKDKHNDTINELKTETREGQYKEHFAKNYTNYQNMQHLNGDEKNLGMNVVRDSHHRYVLGNTVEESVYLTDGKKSGESCLLSKDKNFPRDKQCSDGNIKIDEYNMSNKEAKVFFSKPDEDHHNIISTRFGSNCKISEKTIDQENELPSQSKRIQIRQGGRRTEGSEYAYNDIEETSKQLNKFKTDLKNTYDVAIAYYEKRTKQNGVEQRMNNNLSTEKEILVNAYNKQKEEQILNPEIYHNIITKRNIKNILHTHHTQNEISEKNMLSFSSIHKSAHYEKTKDAYKFNFYKTFILLLQLSAISLLSFVIIFVYTSLT</sequence>
<organism evidence="3 4">
    <name type="scientific">Plasmodium gonderi</name>
    <dbReference type="NCBI Taxonomy" id="77519"/>
    <lineage>
        <taxon>Eukaryota</taxon>
        <taxon>Sar</taxon>
        <taxon>Alveolata</taxon>
        <taxon>Apicomplexa</taxon>
        <taxon>Aconoidasida</taxon>
        <taxon>Haemosporida</taxon>
        <taxon>Plasmodiidae</taxon>
        <taxon>Plasmodium</taxon>
        <taxon>Plasmodium (Plasmodium)</taxon>
    </lineage>
</organism>
<dbReference type="EMBL" id="BDQF01000013">
    <property type="protein sequence ID" value="GAW82297.1"/>
    <property type="molecule type" value="Genomic_DNA"/>
</dbReference>
<keyword evidence="4" id="KW-1185">Reference proteome</keyword>
<dbReference type="OrthoDB" id="378389at2759"/>
<evidence type="ECO:0000313" key="3">
    <source>
        <dbReference type="EMBL" id="GAW82297.1"/>
    </source>
</evidence>
<dbReference type="InterPro" id="IPR016024">
    <property type="entry name" value="ARM-type_fold"/>
</dbReference>
<feature type="transmembrane region" description="Helical" evidence="2">
    <location>
        <begin position="1967"/>
        <end position="1988"/>
    </location>
</feature>
<feature type="compositionally biased region" description="Polar residues" evidence="1">
    <location>
        <begin position="1390"/>
        <end position="1408"/>
    </location>
</feature>
<feature type="compositionally biased region" description="Basic and acidic residues" evidence="1">
    <location>
        <begin position="955"/>
        <end position="966"/>
    </location>
</feature>
<protein>
    <submittedName>
        <fullName evidence="3">Uncharacterized protein</fullName>
    </submittedName>
</protein>
<feature type="region of interest" description="Disordered" evidence="1">
    <location>
        <begin position="1348"/>
        <end position="1408"/>
    </location>
</feature>
<feature type="compositionally biased region" description="Basic and acidic residues" evidence="1">
    <location>
        <begin position="1660"/>
        <end position="1691"/>
    </location>
</feature>
<feature type="compositionally biased region" description="Low complexity" evidence="1">
    <location>
        <begin position="11"/>
        <end position="22"/>
    </location>
</feature>
<proteinExistence type="predicted"/>
<dbReference type="GeneID" id="39749034"/>
<keyword evidence="2" id="KW-0812">Transmembrane</keyword>
<feature type="region of interest" description="Disordered" evidence="1">
    <location>
        <begin position="1"/>
        <end position="22"/>
    </location>
</feature>
<dbReference type="Proteomes" id="UP000195521">
    <property type="component" value="Unassembled WGS sequence"/>
</dbReference>
<reference evidence="4" key="1">
    <citation type="submission" date="2017-04" db="EMBL/GenBank/DDBJ databases">
        <title>Plasmodium gonderi genome.</title>
        <authorList>
            <person name="Arisue N."/>
            <person name="Honma H."/>
            <person name="Kawai S."/>
            <person name="Tougan T."/>
            <person name="Tanabe K."/>
            <person name="Horii T."/>
        </authorList>
    </citation>
    <scope>NUCLEOTIDE SEQUENCE [LARGE SCALE GENOMIC DNA]</scope>
    <source>
        <strain evidence="4">ATCC 30045</strain>
    </source>
</reference>
<dbReference type="OMA" id="EDCCNNF"/>
<feature type="compositionally biased region" description="Polar residues" evidence="1">
    <location>
        <begin position="1"/>
        <end position="10"/>
    </location>
</feature>
<evidence type="ECO:0000313" key="4">
    <source>
        <dbReference type="Proteomes" id="UP000195521"/>
    </source>
</evidence>
<feature type="region of interest" description="Disordered" evidence="1">
    <location>
        <begin position="1659"/>
        <end position="1691"/>
    </location>
</feature>
<dbReference type="SUPFAM" id="SSF48371">
    <property type="entry name" value="ARM repeat"/>
    <property type="match status" value="1"/>
</dbReference>
<evidence type="ECO:0000256" key="2">
    <source>
        <dbReference type="SAM" id="Phobius"/>
    </source>
</evidence>
<feature type="region of interest" description="Disordered" evidence="1">
    <location>
        <begin position="793"/>
        <end position="820"/>
    </location>
</feature>
<keyword evidence="2" id="KW-1133">Transmembrane helix</keyword>
<feature type="compositionally biased region" description="Basic and acidic residues" evidence="1">
    <location>
        <begin position="1366"/>
        <end position="1385"/>
    </location>
</feature>
<accession>A0A1Y1JM62</accession>
<gene>
    <name evidence="3" type="ORF">PGO_122950</name>
</gene>
<name>A0A1Y1JM62_PLAGO</name>
<comment type="caution">
    <text evidence="3">The sequence shown here is derived from an EMBL/GenBank/DDBJ whole genome shotgun (WGS) entry which is preliminary data.</text>
</comment>
<evidence type="ECO:0000256" key="1">
    <source>
        <dbReference type="SAM" id="MobiDB-lite"/>
    </source>
</evidence>
<keyword evidence="2" id="KW-0472">Membrane</keyword>